<dbReference type="AlphaFoldDB" id="G7GPN3"/>
<sequence>MLRDVTSSGTARRTRRRTRAGAGILAAAALASALLAGCSEEKDEIPEPVDGRVSASNDGTDFEPCTGLNATGVGELGFDSRTWTDVSMSGGGPRGCRATNEKETVTLLVLDAPPQVLYPRSVAEWVGNDQGSNIDKYRFRNAPACAAVTYADDSVVVAAVSNDDPEAVEPKDPRCGKAVAVAREVVGKLNAPTVKPKFGVTADDTFDLAYTHALQIGRLPRETRVEVADIVDGAGRIRPFVDIVADSDSAEDQITLIEKSLTDD</sequence>
<accession>G7GPN3</accession>
<protein>
    <recommendedName>
        <fullName evidence="3">DUF3558 domain-containing protein</fullName>
    </recommendedName>
</protein>
<evidence type="ECO:0000313" key="2">
    <source>
        <dbReference type="Proteomes" id="UP000006023"/>
    </source>
</evidence>
<evidence type="ECO:0000313" key="1">
    <source>
        <dbReference type="EMBL" id="GAB05558.1"/>
    </source>
</evidence>
<dbReference type="EMBL" id="BAED01000040">
    <property type="protein sequence ID" value="GAB05558.1"/>
    <property type="molecule type" value="Genomic_DNA"/>
</dbReference>
<dbReference type="Proteomes" id="UP000006023">
    <property type="component" value="Unassembled WGS sequence"/>
</dbReference>
<name>G7GPN3_9ACTN</name>
<comment type="caution">
    <text evidence="1">The sequence shown here is derived from an EMBL/GenBank/DDBJ whole genome shotgun (WGS) entry which is preliminary data.</text>
</comment>
<gene>
    <name evidence="1" type="ORF">GOAMR_40_00480</name>
</gene>
<organism evidence="1 2">
    <name type="scientific">Gordonia amarae NBRC 15530</name>
    <dbReference type="NCBI Taxonomy" id="1075090"/>
    <lineage>
        <taxon>Bacteria</taxon>
        <taxon>Bacillati</taxon>
        <taxon>Actinomycetota</taxon>
        <taxon>Actinomycetes</taxon>
        <taxon>Mycobacteriales</taxon>
        <taxon>Gordoniaceae</taxon>
        <taxon>Gordonia</taxon>
    </lineage>
</organism>
<proteinExistence type="predicted"/>
<reference evidence="1 2" key="1">
    <citation type="submission" date="2011-11" db="EMBL/GenBank/DDBJ databases">
        <title>Whole genome shotgun sequence of Gordonia amarae NBRC 15530.</title>
        <authorList>
            <person name="Takarada H."/>
            <person name="Hosoyama A."/>
            <person name="Tsuchikane K."/>
            <person name="Katsumata H."/>
            <person name="Yamazaki S."/>
            <person name="Fujita N."/>
        </authorList>
    </citation>
    <scope>NUCLEOTIDE SEQUENCE [LARGE SCALE GENOMIC DNA]</scope>
    <source>
        <strain evidence="1 2">NBRC 15530</strain>
    </source>
</reference>
<dbReference type="RefSeq" id="WP_005186862.1">
    <property type="nucleotide sequence ID" value="NZ_BAED01000040.1"/>
</dbReference>
<evidence type="ECO:0008006" key="3">
    <source>
        <dbReference type="Google" id="ProtNLM"/>
    </source>
</evidence>
<keyword evidence="2" id="KW-1185">Reference proteome</keyword>